<evidence type="ECO:0000313" key="2">
    <source>
        <dbReference type="EMBL" id="GBQ05849.1"/>
    </source>
</evidence>
<accession>A0ABQ0NY52</accession>
<feature type="compositionally biased region" description="Polar residues" evidence="1">
    <location>
        <begin position="161"/>
        <end position="170"/>
    </location>
</feature>
<evidence type="ECO:0000313" key="3">
    <source>
        <dbReference type="Proteomes" id="UP001062901"/>
    </source>
</evidence>
<evidence type="ECO:0000256" key="1">
    <source>
        <dbReference type="SAM" id="MobiDB-lite"/>
    </source>
</evidence>
<evidence type="ECO:0008006" key="4">
    <source>
        <dbReference type="Google" id="ProtNLM"/>
    </source>
</evidence>
<comment type="caution">
    <text evidence="2">The sequence shown here is derived from an EMBL/GenBank/DDBJ whole genome shotgun (WGS) entry which is preliminary data.</text>
</comment>
<feature type="region of interest" description="Disordered" evidence="1">
    <location>
        <begin position="145"/>
        <end position="170"/>
    </location>
</feature>
<dbReference type="RefSeq" id="WP_018980932.1">
    <property type="nucleotide sequence ID" value="NZ_BAQD01000007.1"/>
</dbReference>
<organism evidence="2 3">
    <name type="scientific">Saccharibacter floricola DSM 15669</name>
    <dbReference type="NCBI Taxonomy" id="1123227"/>
    <lineage>
        <taxon>Bacteria</taxon>
        <taxon>Pseudomonadati</taxon>
        <taxon>Pseudomonadota</taxon>
        <taxon>Alphaproteobacteria</taxon>
        <taxon>Acetobacterales</taxon>
        <taxon>Acetobacteraceae</taxon>
        <taxon>Saccharibacter</taxon>
    </lineage>
</organism>
<gene>
    <name evidence="2" type="ORF">AA15669_0665</name>
</gene>
<reference evidence="2" key="1">
    <citation type="submission" date="2013-04" db="EMBL/GenBank/DDBJ databases">
        <title>The genome sequencing project of 58 acetic acid bacteria.</title>
        <authorList>
            <person name="Okamoto-Kainuma A."/>
            <person name="Ishikawa M."/>
            <person name="Umino S."/>
            <person name="Koizumi Y."/>
            <person name="Shiwa Y."/>
            <person name="Yoshikawa H."/>
            <person name="Matsutani M."/>
            <person name="Matsushita K."/>
        </authorList>
    </citation>
    <scope>NUCLEOTIDE SEQUENCE</scope>
    <source>
        <strain evidence="2">DSM 15669</strain>
    </source>
</reference>
<protein>
    <recommendedName>
        <fullName evidence="4">Flagellar protein FlgN</fullName>
    </recommendedName>
</protein>
<dbReference type="EMBL" id="BAQD01000007">
    <property type="protein sequence ID" value="GBQ05849.1"/>
    <property type="molecule type" value="Genomic_DNA"/>
</dbReference>
<dbReference type="Proteomes" id="UP001062901">
    <property type="component" value="Unassembled WGS sequence"/>
</dbReference>
<sequence length="170" mass="18659">MKMPRLGDVVKRATQHFAAEHQEATSQMPVGADGAEEELSRDALVEAFSQAIAFMERENALLSDDAMAEAMALLPEKTASINRLGQLIEAVKENGQLPEGAAEPLRELQQHFDDVAERNQALLRHALETQNTVMRILIESALEESQHGYGQTGEAGRDSSRSSFSLDNKV</sequence>
<keyword evidence="3" id="KW-1185">Reference proteome</keyword>
<name>A0ABQ0NY52_9PROT</name>
<proteinExistence type="predicted"/>